<dbReference type="Proteomes" id="UP000256964">
    <property type="component" value="Unassembled WGS sequence"/>
</dbReference>
<sequence>MLPCIMYIRVRALRKYVHAPNPSSLALPLLESHYSRTRSPVFGHQPADQPLVSRGSARAPRSTVHWHQKQARGLRGGGCSAAQRDASGLRWRVGGRRPAAQVFYAGFRSVYPSRRRPYVVRTACTRGGNGVGIQYSIVNSAPHTRIHAAKQGAQEAEFAQGSTKHAGGAVIERTGMGSERREARHATPARVRITHYRRIERSPSVRRLLVR</sequence>
<evidence type="ECO:0000313" key="3">
    <source>
        <dbReference type="Proteomes" id="UP000256964"/>
    </source>
</evidence>
<proteinExistence type="predicted"/>
<name>A0A371D1U5_9APHY</name>
<organism evidence="2 3">
    <name type="scientific">Lentinus brumalis</name>
    <dbReference type="NCBI Taxonomy" id="2498619"/>
    <lineage>
        <taxon>Eukaryota</taxon>
        <taxon>Fungi</taxon>
        <taxon>Dikarya</taxon>
        <taxon>Basidiomycota</taxon>
        <taxon>Agaricomycotina</taxon>
        <taxon>Agaricomycetes</taxon>
        <taxon>Polyporales</taxon>
        <taxon>Polyporaceae</taxon>
        <taxon>Lentinus</taxon>
    </lineage>
</organism>
<reference evidence="2 3" key="1">
    <citation type="journal article" date="2018" name="Biotechnol. Biofuels">
        <title>Integrative visual omics of the white-rot fungus Polyporus brumalis exposes the biotechnological potential of its oxidative enzymes for delignifying raw plant biomass.</title>
        <authorList>
            <person name="Miyauchi S."/>
            <person name="Rancon A."/>
            <person name="Drula E."/>
            <person name="Hage H."/>
            <person name="Chaduli D."/>
            <person name="Favel A."/>
            <person name="Grisel S."/>
            <person name="Henrissat B."/>
            <person name="Herpoel-Gimbert I."/>
            <person name="Ruiz-Duenas F.J."/>
            <person name="Chevret D."/>
            <person name="Hainaut M."/>
            <person name="Lin J."/>
            <person name="Wang M."/>
            <person name="Pangilinan J."/>
            <person name="Lipzen A."/>
            <person name="Lesage-Meessen L."/>
            <person name="Navarro D."/>
            <person name="Riley R."/>
            <person name="Grigoriev I.V."/>
            <person name="Zhou S."/>
            <person name="Raouche S."/>
            <person name="Rosso M.N."/>
        </authorList>
    </citation>
    <scope>NUCLEOTIDE SEQUENCE [LARGE SCALE GENOMIC DNA]</scope>
    <source>
        <strain evidence="2 3">BRFM 1820</strain>
    </source>
</reference>
<dbReference type="EMBL" id="KZ857426">
    <property type="protein sequence ID" value="RDX46507.1"/>
    <property type="molecule type" value="Genomic_DNA"/>
</dbReference>
<gene>
    <name evidence="2" type="ORF">OH76DRAFT_830500</name>
</gene>
<keyword evidence="3" id="KW-1185">Reference proteome</keyword>
<protein>
    <submittedName>
        <fullName evidence="2">Uncharacterized protein</fullName>
    </submittedName>
</protein>
<accession>A0A371D1U5</accession>
<feature type="region of interest" description="Disordered" evidence="1">
    <location>
        <begin position="41"/>
        <end position="63"/>
    </location>
</feature>
<dbReference type="AlphaFoldDB" id="A0A371D1U5"/>
<evidence type="ECO:0000256" key="1">
    <source>
        <dbReference type="SAM" id="MobiDB-lite"/>
    </source>
</evidence>
<evidence type="ECO:0000313" key="2">
    <source>
        <dbReference type="EMBL" id="RDX46507.1"/>
    </source>
</evidence>